<dbReference type="KEGG" id="metu:GNH96_00390"/>
<gene>
    <name evidence="2" type="ORF">GNH96_00390</name>
</gene>
<evidence type="ECO:0000313" key="3">
    <source>
        <dbReference type="Proteomes" id="UP000503004"/>
    </source>
</evidence>
<reference evidence="3" key="1">
    <citation type="submission" date="2019-12" db="EMBL/GenBank/DDBJ databases">
        <authorList>
            <person name="Awala S.I."/>
            <person name="Rhee S.K."/>
        </authorList>
    </citation>
    <scope>NUCLEOTIDE SEQUENCE [LARGE SCALE GENOMIC DNA]</scope>
    <source>
        <strain evidence="3">IM1</strain>
    </source>
</reference>
<evidence type="ECO:0000313" key="2">
    <source>
        <dbReference type="EMBL" id="QJD28575.1"/>
    </source>
</evidence>
<dbReference type="RefSeq" id="WP_169601258.1">
    <property type="nucleotide sequence ID" value="NZ_CP046565.1"/>
</dbReference>
<feature type="domain" description="VWFA" evidence="1">
    <location>
        <begin position="588"/>
        <end position="776"/>
    </location>
</feature>
<organism evidence="2 3">
    <name type="scientific">Methylococcus geothermalis</name>
    <dbReference type="NCBI Taxonomy" id="2681310"/>
    <lineage>
        <taxon>Bacteria</taxon>
        <taxon>Pseudomonadati</taxon>
        <taxon>Pseudomonadota</taxon>
        <taxon>Gammaproteobacteria</taxon>
        <taxon>Methylococcales</taxon>
        <taxon>Methylococcaceae</taxon>
        <taxon>Methylococcus</taxon>
    </lineage>
</organism>
<dbReference type="AlphaFoldDB" id="A0A858Q430"/>
<dbReference type="InterPro" id="IPR036465">
    <property type="entry name" value="vWFA_dom_sf"/>
</dbReference>
<dbReference type="Gene3D" id="3.40.50.410">
    <property type="entry name" value="von Willebrand factor, type A domain"/>
    <property type="match status" value="1"/>
</dbReference>
<dbReference type="InterPro" id="IPR002035">
    <property type="entry name" value="VWF_A"/>
</dbReference>
<accession>A0A858Q430</accession>
<name>A0A858Q430_9GAMM</name>
<keyword evidence="3" id="KW-1185">Reference proteome</keyword>
<dbReference type="PANTHER" id="PTHR41248:SF1">
    <property type="entry name" value="NORD PROTEIN"/>
    <property type="match status" value="1"/>
</dbReference>
<dbReference type="EMBL" id="CP046565">
    <property type="protein sequence ID" value="QJD28575.1"/>
    <property type="molecule type" value="Genomic_DNA"/>
</dbReference>
<dbReference type="SMART" id="SM00327">
    <property type="entry name" value="VWA"/>
    <property type="match status" value="1"/>
</dbReference>
<dbReference type="CDD" id="cd01454">
    <property type="entry name" value="vWA_norD_type"/>
    <property type="match status" value="1"/>
</dbReference>
<dbReference type="Pfam" id="PF00092">
    <property type="entry name" value="VWA"/>
    <property type="match status" value="1"/>
</dbReference>
<dbReference type="PROSITE" id="PS50234">
    <property type="entry name" value="VWFA"/>
    <property type="match status" value="1"/>
</dbReference>
<protein>
    <submittedName>
        <fullName evidence="2">VWA domain-containing protein</fullName>
    </submittedName>
</protein>
<proteinExistence type="predicted"/>
<dbReference type="Proteomes" id="UP000503004">
    <property type="component" value="Chromosome"/>
</dbReference>
<sequence>MSLNLSDYQEHLERLDPHVKDTLEASFHEAARVMSPSALKNYIEGARALSELGRGAGLVLGYVQQMPLVCKEVGDEVIADVVTGVMKLASMVSGAVIERLFDSLPTAARRLGDAELLRQYLGLIHQLSAKAPRGLRPMLDHLDPLFDKLTLGGLRRWALWGAQAHARDFETLAKYFALETADSLAVLQQERRGTLFVDTQRKLNFYLRALWGRDFYLRPTSGDFETREGYKPYIEHGVIFVPDAYDDFGPLSGKELYRATAAHAAAHLVYTTRPLSAEQLTPVQMFLIGLFEDARVEALAIREFPGLKQLWAPLFEAALRSDRNADPMVLWLERLAHALLDERIRTDDPIVAELRESFHAALAKDPADNRLSWDLGVTLSNRIKDRWGLPSLRVLESFGVPYRDDNRFLWTFGETEWAEADYVAPSQRQVRKKVSLMAMIDEVDCELAGDDAQEVWTLETPFYLDQEGCTINELEGKEPVSDPYHYPEWDYQVQLHRPNWATVLERRQTKDDPALVERILLEYKPIASRLKHIIDALQPQGVIRQRRREDGDEIDLNAAIRAMIDIRMGEMPDPRINIRTIRKTRDLAVLLLLDLSESTNETPPGSDRPIIQLAREACTLLAWAIDGIGDPFAIHGFASDGRHDVQYYRFKDFDQPFDDQAKSRLAGMKGGLSTRMGAAMRHAAHHLGHQPRQKKLLLLVSDGEPADIDERDPQYLRFDTKKAVEELASSGIMTYCLTLDPEADDYVSRIFGPNRYTVVDHVQRLPERLPMLFASLTA</sequence>
<evidence type="ECO:0000259" key="1">
    <source>
        <dbReference type="PROSITE" id="PS50234"/>
    </source>
</evidence>
<dbReference type="InterPro" id="IPR051928">
    <property type="entry name" value="NorD/CobT"/>
</dbReference>
<dbReference type="SUPFAM" id="SSF53300">
    <property type="entry name" value="vWA-like"/>
    <property type="match status" value="1"/>
</dbReference>
<dbReference type="PANTHER" id="PTHR41248">
    <property type="entry name" value="NORD PROTEIN"/>
    <property type="match status" value="1"/>
</dbReference>